<dbReference type="eggNOG" id="COG1763">
    <property type="taxonomic scope" value="Bacteria"/>
</dbReference>
<dbReference type="Proteomes" id="UP000005387">
    <property type="component" value="Unassembled WGS sequence"/>
</dbReference>
<feature type="domain" description="Molybdopterin-guanine dinucleotide biosynthesis protein B (MobB)" evidence="1">
    <location>
        <begin position="10"/>
        <end position="135"/>
    </location>
</feature>
<organism evidence="2 3">
    <name type="scientific">Paenibacillus curdlanolyticus YK9</name>
    <dbReference type="NCBI Taxonomy" id="717606"/>
    <lineage>
        <taxon>Bacteria</taxon>
        <taxon>Bacillati</taxon>
        <taxon>Bacillota</taxon>
        <taxon>Bacilli</taxon>
        <taxon>Bacillales</taxon>
        <taxon>Paenibacillaceae</taxon>
        <taxon>Paenibacillus</taxon>
    </lineage>
</organism>
<dbReference type="InterPro" id="IPR004435">
    <property type="entry name" value="MobB_dom"/>
</dbReference>
<dbReference type="PANTHER" id="PTHR40072">
    <property type="entry name" value="MOLYBDOPTERIN-GUANINE DINUCLEOTIDE BIOSYNTHESIS ADAPTER PROTEIN-RELATED"/>
    <property type="match status" value="1"/>
</dbReference>
<dbReference type="NCBIfam" id="TIGR00176">
    <property type="entry name" value="mobB"/>
    <property type="match status" value="1"/>
</dbReference>
<dbReference type="CDD" id="cd03116">
    <property type="entry name" value="MobB"/>
    <property type="match status" value="1"/>
</dbReference>
<dbReference type="SUPFAM" id="SSF52540">
    <property type="entry name" value="P-loop containing nucleoside triphosphate hydrolases"/>
    <property type="match status" value="1"/>
</dbReference>
<proteinExistence type="predicted"/>
<evidence type="ECO:0000259" key="1">
    <source>
        <dbReference type="Pfam" id="PF03205"/>
    </source>
</evidence>
<gene>
    <name evidence="2" type="ORF">PaecuDRAFT_1404</name>
</gene>
<dbReference type="EMBL" id="AEDD01000003">
    <property type="protein sequence ID" value="EFM11798.1"/>
    <property type="molecule type" value="Genomic_DNA"/>
</dbReference>
<protein>
    <submittedName>
        <fullName evidence="2">Molybdopterin-guanine dinucleotide biosynthesis protein B</fullName>
    </submittedName>
</protein>
<dbReference type="InterPro" id="IPR027417">
    <property type="entry name" value="P-loop_NTPase"/>
</dbReference>
<name>E0I6Y2_9BACL</name>
<reference evidence="2 3" key="1">
    <citation type="submission" date="2010-07" db="EMBL/GenBank/DDBJ databases">
        <title>The draft genome of Paenibacillus curdlanolyticus YK9.</title>
        <authorList>
            <consortium name="US DOE Joint Genome Institute (JGI-PGF)"/>
            <person name="Lucas S."/>
            <person name="Copeland A."/>
            <person name="Lapidus A."/>
            <person name="Cheng J.-F."/>
            <person name="Bruce D."/>
            <person name="Goodwin L."/>
            <person name="Pitluck S."/>
            <person name="Land M.L."/>
            <person name="Hauser L."/>
            <person name="Chang Y.-J."/>
            <person name="Jeffries C."/>
            <person name="Anderson I.J."/>
            <person name="Johnson E."/>
            <person name="Loganathan U."/>
            <person name="Mulhopadhyay B."/>
            <person name="Kyrpides N."/>
            <person name="Woyke T.J."/>
        </authorList>
    </citation>
    <scope>NUCLEOTIDE SEQUENCE [LARGE SCALE GENOMIC DNA]</scope>
    <source>
        <strain evidence="2 3">YK9</strain>
    </source>
</reference>
<dbReference type="Gene3D" id="3.40.50.300">
    <property type="entry name" value="P-loop containing nucleotide triphosphate hydrolases"/>
    <property type="match status" value="1"/>
</dbReference>
<evidence type="ECO:0000313" key="3">
    <source>
        <dbReference type="Proteomes" id="UP000005387"/>
    </source>
</evidence>
<dbReference type="GO" id="GO:0006777">
    <property type="term" value="P:Mo-molybdopterin cofactor biosynthetic process"/>
    <property type="evidence" value="ECO:0007669"/>
    <property type="project" value="InterPro"/>
</dbReference>
<dbReference type="RefSeq" id="WP_006037417.1">
    <property type="nucleotide sequence ID" value="NZ_AEDD01000003.1"/>
</dbReference>
<dbReference type="GO" id="GO:0005525">
    <property type="term" value="F:GTP binding"/>
    <property type="evidence" value="ECO:0007669"/>
    <property type="project" value="InterPro"/>
</dbReference>
<evidence type="ECO:0000313" key="2">
    <source>
        <dbReference type="EMBL" id="EFM11798.1"/>
    </source>
</evidence>
<accession>E0I6Y2</accession>
<dbReference type="OrthoDB" id="9786803at2"/>
<sequence>MPEPTNDPTVIQIVGYKNTGKTTVVCRLTELLKQGGYTVATMKHDAHDFEMDKEGTDTWRHQQAGADLTIITSPHQTAILQKRETPLEQLIQAWGHVDFVLVEGFKTANYPKFILVKSEQDIDLVRTLHKPIAIIAWPDMLDAVSARQQSFRAKQPVFALNDIEPMYRLIQQAHSRRLALD</sequence>
<dbReference type="Pfam" id="PF03205">
    <property type="entry name" value="MobB"/>
    <property type="match status" value="1"/>
</dbReference>
<dbReference type="AlphaFoldDB" id="E0I6Y2"/>
<dbReference type="InterPro" id="IPR052539">
    <property type="entry name" value="MGD_biosynthesis_adapter"/>
</dbReference>
<dbReference type="PANTHER" id="PTHR40072:SF1">
    <property type="entry name" value="MOLYBDOPTERIN-GUANINE DINUCLEOTIDE BIOSYNTHESIS ADAPTER PROTEIN"/>
    <property type="match status" value="1"/>
</dbReference>
<dbReference type="STRING" id="717606.PaecuDRAFT_1404"/>
<keyword evidence="3" id="KW-1185">Reference proteome</keyword>